<dbReference type="Pfam" id="PF07833">
    <property type="entry name" value="Cu_amine_oxidN1"/>
    <property type="match status" value="1"/>
</dbReference>
<evidence type="ECO:0000313" key="2">
    <source>
        <dbReference type="EMBL" id="PKG30008.1"/>
    </source>
</evidence>
<reference evidence="2 3" key="1">
    <citation type="journal article" date="2010" name="Int. J. Syst. Evol. Microbiol.">
        <title>Bacillus horneckiae sp. nov., isolated from a spacecraft-assembly clean room.</title>
        <authorList>
            <person name="Vaishampayan P."/>
            <person name="Probst A."/>
            <person name="Krishnamurthi S."/>
            <person name="Ghosh S."/>
            <person name="Osman S."/>
            <person name="McDowall A."/>
            <person name="Ruckmani A."/>
            <person name="Mayilraj S."/>
            <person name="Venkateswaran K."/>
        </authorList>
    </citation>
    <scope>NUCLEOTIDE SEQUENCE [LARGE SCALE GENOMIC DNA]</scope>
    <source>
        <strain evidence="3">1PO1SC</strain>
    </source>
</reference>
<gene>
    <name evidence="2" type="ORF">CWS20_05715</name>
</gene>
<comment type="caution">
    <text evidence="2">The sequence shown here is derived from an EMBL/GenBank/DDBJ whole genome shotgun (WGS) entry which is preliminary data.</text>
</comment>
<dbReference type="InterPro" id="IPR012854">
    <property type="entry name" value="Cu_amine_oxidase-like_N"/>
</dbReference>
<dbReference type="Proteomes" id="UP000233343">
    <property type="component" value="Unassembled WGS sequence"/>
</dbReference>
<dbReference type="RefSeq" id="WP_066196887.1">
    <property type="nucleotide sequence ID" value="NZ_JARMMB010000047.1"/>
</dbReference>
<proteinExistence type="predicted"/>
<dbReference type="EMBL" id="PISD01000009">
    <property type="protein sequence ID" value="PKG30008.1"/>
    <property type="molecule type" value="Genomic_DNA"/>
</dbReference>
<feature type="domain" description="Copper amine oxidase-like N-terminal" evidence="1">
    <location>
        <begin position="368"/>
        <end position="458"/>
    </location>
</feature>
<dbReference type="PROSITE" id="PS51257">
    <property type="entry name" value="PROKAR_LIPOPROTEIN"/>
    <property type="match status" value="1"/>
</dbReference>
<evidence type="ECO:0000259" key="1">
    <source>
        <dbReference type="Pfam" id="PF07833"/>
    </source>
</evidence>
<evidence type="ECO:0000313" key="3">
    <source>
        <dbReference type="Proteomes" id="UP000233343"/>
    </source>
</evidence>
<keyword evidence="3" id="KW-1185">Reference proteome</keyword>
<accession>A0A2N0ZKI2</accession>
<sequence>MKKVGVLCLFAIIIGCVLFMQWDSFSKLDKSANQGEYASQHISITSEKGNLKVKQTITELTKKQRYKVLIPDQAKDWKCINGYGEACETKWNHPDVVIAEDSKLILQYSIPLPSGDAFLIDDWVTAFPEVEMTGTEVEIVDSLRRQGMWVTGLPLKGAVEKDLIDFYYFEGQHTSPAIYWQAEPLQKNSHVSGNIDLYTKGETEFFQQLSPNIEELKGYPYTSIILTDRIEATTANGLMILSQKTTPDNLLKKTIDRYFSLKFTETSQYWLVDFLSALVIEVVPSSGNAQRVHDEFQKKLTEKEMEAFIEAVLEMEGIFSPVNLDKALSNIKREETNFFVKSVEKQEPIELFFFDERDVLILGNHYEDIKMINQDGKKLFPFKETMEKFGYNVKQISEEEIFLKKDDETYRFYLNELIFIKNDEKYGVLQNPLTVLNNRIFIEKKWLQNIFNLKIEETSSEVFLSY</sequence>
<name>A0A2N0ZKI2_9BACI</name>
<organism evidence="2 3">
    <name type="scientific">Cytobacillus horneckiae</name>
    <dbReference type="NCBI Taxonomy" id="549687"/>
    <lineage>
        <taxon>Bacteria</taxon>
        <taxon>Bacillati</taxon>
        <taxon>Bacillota</taxon>
        <taxon>Bacilli</taxon>
        <taxon>Bacillales</taxon>
        <taxon>Bacillaceae</taxon>
        <taxon>Cytobacillus</taxon>
    </lineage>
</organism>
<dbReference type="AlphaFoldDB" id="A0A2N0ZKI2"/>
<protein>
    <recommendedName>
        <fullName evidence="1">Copper amine oxidase-like N-terminal domain-containing protein</fullName>
    </recommendedName>
</protein>